<accession>N6TVW6</accession>
<feature type="non-terminal residue" evidence="1">
    <location>
        <position position="1"/>
    </location>
</feature>
<protein>
    <submittedName>
        <fullName evidence="1">Uncharacterized protein</fullName>
    </submittedName>
</protein>
<gene>
    <name evidence="1" type="ORF">YQE_01411</name>
</gene>
<sequence length="69" mass="7631">MSNYAKQSYDAIWAMSLSLAASNIGSFEQFSYSNRQVGRMGDLVVSQIQGGRVANVLFYDSIQDTLESN</sequence>
<dbReference type="HOGENOM" id="CLU_2778465_0_0_1"/>
<evidence type="ECO:0000313" key="1">
    <source>
        <dbReference type="EMBL" id="ENN82213.1"/>
    </source>
</evidence>
<reference evidence="1" key="1">
    <citation type="journal article" date="2013" name="Genome Biol.">
        <title>Draft genome of the mountain pine beetle, Dendroctonus ponderosae Hopkins, a major forest pest.</title>
        <authorList>
            <person name="Keeling C.I."/>
            <person name="Yuen M.M."/>
            <person name="Liao N.Y."/>
            <person name="Docking T.R."/>
            <person name="Chan S.K."/>
            <person name="Taylor G.A."/>
            <person name="Palmquist D.L."/>
            <person name="Jackman S.D."/>
            <person name="Nguyen A."/>
            <person name="Li M."/>
            <person name="Henderson H."/>
            <person name="Janes J.K."/>
            <person name="Zhao Y."/>
            <person name="Pandoh P."/>
            <person name="Moore R."/>
            <person name="Sperling F.A."/>
            <person name="Huber D.P."/>
            <person name="Birol I."/>
            <person name="Jones S.J."/>
            <person name="Bohlmann J."/>
        </authorList>
    </citation>
    <scope>NUCLEOTIDE SEQUENCE</scope>
</reference>
<dbReference type="EMBL" id="KB739571">
    <property type="protein sequence ID" value="ENN82213.1"/>
    <property type="molecule type" value="Genomic_DNA"/>
</dbReference>
<organism evidence="1">
    <name type="scientific">Dendroctonus ponderosae</name>
    <name type="common">Mountain pine beetle</name>
    <dbReference type="NCBI Taxonomy" id="77166"/>
    <lineage>
        <taxon>Eukaryota</taxon>
        <taxon>Metazoa</taxon>
        <taxon>Ecdysozoa</taxon>
        <taxon>Arthropoda</taxon>
        <taxon>Hexapoda</taxon>
        <taxon>Insecta</taxon>
        <taxon>Pterygota</taxon>
        <taxon>Neoptera</taxon>
        <taxon>Endopterygota</taxon>
        <taxon>Coleoptera</taxon>
        <taxon>Polyphaga</taxon>
        <taxon>Cucujiformia</taxon>
        <taxon>Curculionidae</taxon>
        <taxon>Scolytinae</taxon>
        <taxon>Dendroctonus</taxon>
    </lineage>
</organism>
<name>N6TVW6_DENPD</name>
<dbReference type="AlphaFoldDB" id="N6TVW6"/>
<proteinExistence type="predicted"/>